<dbReference type="EMBL" id="JABMCG010000062">
    <property type="protein sequence ID" value="NUU26855.1"/>
    <property type="molecule type" value="Genomic_DNA"/>
</dbReference>
<sequence length="142" mass="15590">MGSVDGKSGGTPSTQNKRAYDVTVEREGRWWVFEIPELDTAGQARNLAEVSDEARGIISAWEHVDIDSVAVSVTVKATEDARTEWQQAEAELAAAQAHANEVKRAVVIKLRRKGLTADDTGRVLGISKQRVFQIEKDKTRAS</sequence>
<organism evidence="2 3">
    <name type="scientific">Curtobacterium citreum</name>
    <dbReference type="NCBI Taxonomy" id="2036"/>
    <lineage>
        <taxon>Bacteria</taxon>
        <taxon>Bacillati</taxon>
        <taxon>Actinomycetota</taxon>
        <taxon>Actinomycetes</taxon>
        <taxon>Micrococcales</taxon>
        <taxon>Microbacteriaceae</taxon>
        <taxon>Curtobacterium</taxon>
    </lineage>
</organism>
<comment type="caution">
    <text evidence="2">The sequence shown here is derived from an EMBL/GenBank/DDBJ whole genome shotgun (WGS) entry which is preliminary data.</text>
</comment>
<accession>A0A850DQS0</accession>
<protein>
    <submittedName>
        <fullName evidence="2">Antitoxin HicB</fullName>
    </submittedName>
</protein>
<gene>
    <name evidence="2" type="ORF">HP467_01835</name>
</gene>
<evidence type="ECO:0000313" key="2">
    <source>
        <dbReference type="EMBL" id="NUU26855.1"/>
    </source>
</evidence>
<dbReference type="Proteomes" id="UP000539146">
    <property type="component" value="Unassembled WGS sequence"/>
</dbReference>
<name>A0A850DQS0_9MICO</name>
<feature type="region of interest" description="Disordered" evidence="1">
    <location>
        <begin position="1"/>
        <end position="20"/>
    </location>
</feature>
<evidence type="ECO:0000256" key="1">
    <source>
        <dbReference type="SAM" id="MobiDB-lite"/>
    </source>
</evidence>
<proteinExistence type="predicted"/>
<reference evidence="2 3" key="1">
    <citation type="submission" date="2020-05" db="EMBL/GenBank/DDBJ databases">
        <title>Genome Sequencing of Type Strains.</title>
        <authorList>
            <person name="Lemaire J.F."/>
            <person name="Inderbitzin P."/>
            <person name="Gregorio O.A."/>
            <person name="Collins S.B."/>
            <person name="Wespe N."/>
            <person name="Knight-Connoni V."/>
        </authorList>
    </citation>
    <scope>NUCLEOTIDE SEQUENCE [LARGE SCALE GENOMIC DNA]</scope>
    <source>
        <strain evidence="2 3">DSM 20512</strain>
    </source>
</reference>
<evidence type="ECO:0000313" key="3">
    <source>
        <dbReference type="Proteomes" id="UP000539146"/>
    </source>
</evidence>
<dbReference type="AlphaFoldDB" id="A0A850DQS0"/>